<feature type="region of interest" description="Disordered" evidence="1">
    <location>
        <begin position="1"/>
        <end position="53"/>
    </location>
</feature>
<sequence length="391" mass="42367">MSSMKKAATEELDWGGFPPVPPGLESWKPDPDSVARPGTLKDPRFHKDPFENSRSRAARKQFGYHIHHSSEVARSLSPASSAQEMPVKPLTDGKWPVQMPRGYHPEQYLSPSKPTIPSGGAVQSSADGVMEVAPTRSDSAHADSTMKSSIFSSSRVPPPKKDNMPAWAGPLEKALAEDTSRNQPGIGQPAKKSLPPHLRVKQPNVPNGHKDASQQQSRASKDLSSKRMPTDPHSGVAYGETNHSSSTTLAKTDDRWGGNSLSNQDKASNKLSGNERDMNGPVQMGESQNDEPSEARSEKISGSLHAVKLAGCNGYIDQGHYLKISLVLAMERQLLEHELQQLSSQELEARMLKTSSIHEAFWQSQNGNGKITHDEMPAGSPVTGLGHVSST</sequence>
<reference evidence="2" key="1">
    <citation type="journal article" date="2020" name="Stud. Mycol.">
        <title>101 Dothideomycetes genomes: a test case for predicting lifestyles and emergence of pathogens.</title>
        <authorList>
            <person name="Haridas S."/>
            <person name="Albert R."/>
            <person name="Binder M."/>
            <person name="Bloem J."/>
            <person name="Labutti K."/>
            <person name="Salamov A."/>
            <person name="Andreopoulos B."/>
            <person name="Baker S."/>
            <person name="Barry K."/>
            <person name="Bills G."/>
            <person name="Bluhm B."/>
            <person name="Cannon C."/>
            <person name="Castanera R."/>
            <person name="Culley D."/>
            <person name="Daum C."/>
            <person name="Ezra D."/>
            <person name="Gonzalez J."/>
            <person name="Henrissat B."/>
            <person name="Kuo A."/>
            <person name="Liang C."/>
            <person name="Lipzen A."/>
            <person name="Lutzoni F."/>
            <person name="Magnuson J."/>
            <person name="Mondo S."/>
            <person name="Nolan M."/>
            <person name="Ohm R."/>
            <person name="Pangilinan J."/>
            <person name="Park H.-J."/>
            <person name="Ramirez L."/>
            <person name="Alfaro M."/>
            <person name="Sun H."/>
            <person name="Tritt A."/>
            <person name="Yoshinaga Y."/>
            <person name="Zwiers L.-H."/>
            <person name="Turgeon B."/>
            <person name="Goodwin S."/>
            <person name="Spatafora J."/>
            <person name="Crous P."/>
            <person name="Grigoriev I."/>
        </authorList>
    </citation>
    <scope>NUCLEOTIDE SEQUENCE</scope>
    <source>
        <strain evidence="2">HMLAC05119</strain>
    </source>
</reference>
<feature type="compositionally biased region" description="Polar residues" evidence="1">
    <location>
        <begin position="145"/>
        <end position="155"/>
    </location>
</feature>
<feature type="region of interest" description="Disordered" evidence="1">
    <location>
        <begin position="69"/>
        <end position="299"/>
    </location>
</feature>
<organism evidence="2 3">
    <name type="scientific">Ampelomyces quisqualis</name>
    <name type="common">Powdery mildew agent</name>
    <dbReference type="NCBI Taxonomy" id="50730"/>
    <lineage>
        <taxon>Eukaryota</taxon>
        <taxon>Fungi</taxon>
        <taxon>Dikarya</taxon>
        <taxon>Ascomycota</taxon>
        <taxon>Pezizomycotina</taxon>
        <taxon>Dothideomycetes</taxon>
        <taxon>Pleosporomycetidae</taxon>
        <taxon>Pleosporales</taxon>
        <taxon>Pleosporineae</taxon>
        <taxon>Phaeosphaeriaceae</taxon>
        <taxon>Ampelomyces</taxon>
    </lineage>
</organism>
<evidence type="ECO:0000256" key="1">
    <source>
        <dbReference type="SAM" id="MobiDB-lite"/>
    </source>
</evidence>
<dbReference type="EMBL" id="ML979138">
    <property type="protein sequence ID" value="KAF1913877.1"/>
    <property type="molecule type" value="Genomic_DNA"/>
</dbReference>
<evidence type="ECO:0000313" key="2">
    <source>
        <dbReference type="EMBL" id="KAF1913877.1"/>
    </source>
</evidence>
<feature type="compositionally biased region" description="Polar residues" evidence="1">
    <location>
        <begin position="241"/>
        <end position="250"/>
    </location>
</feature>
<feature type="compositionally biased region" description="Polar residues" evidence="1">
    <location>
        <begin position="259"/>
        <end position="272"/>
    </location>
</feature>
<name>A0A6A5QIJ0_AMPQU</name>
<feature type="compositionally biased region" description="Basic and acidic residues" evidence="1">
    <location>
        <begin position="27"/>
        <end position="53"/>
    </location>
</feature>
<proteinExistence type="predicted"/>
<dbReference type="OrthoDB" id="3799274at2759"/>
<keyword evidence="3" id="KW-1185">Reference proteome</keyword>
<feature type="compositionally biased region" description="Basic and acidic residues" evidence="1">
    <location>
        <begin position="219"/>
        <end position="230"/>
    </location>
</feature>
<accession>A0A6A5QIJ0</accession>
<dbReference type="Proteomes" id="UP000800096">
    <property type="component" value="Unassembled WGS sequence"/>
</dbReference>
<gene>
    <name evidence="2" type="ORF">BDU57DRAFT_597130</name>
</gene>
<dbReference type="AlphaFoldDB" id="A0A6A5QIJ0"/>
<feature type="compositionally biased region" description="Polar residues" evidence="1">
    <location>
        <begin position="109"/>
        <end position="126"/>
    </location>
</feature>
<protein>
    <submittedName>
        <fullName evidence="2">Uncharacterized protein</fullName>
    </submittedName>
</protein>
<evidence type="ECO:0000313" key="3">
    <source>
        <dbReference type="Proteomes" id="UP000800096"/>
    </source>
</evidence>